<sequence length="59" mass="6567">MPKHHRVITTPVLQPARVLLGPAPTRDGVFDDAWWPCSTDLDREILLRCHSPALARAPA</sequence>
<evidence type="ECO:0000313" key="1">
    <source>
        <dbReference type="EMBL" id="MFC5828330.1"/>
    </source>
</evidence>
<gene>
    <name evidence="1" type="ORF">ACFPZ3_31055</name>
</gene>
<name>A0ABW1CTN4_9ACTN</name>
<proteinExistence type="predicted"/>
<dbReference type="EMBL" id="JBHSPA010000036">
    <property type="protein sequence ID" value="MFC5828330.1"/>
    <property type="molecule type" value="Genomic_DNA"/>
</dbReference>
<keyword evidence="2" id="KW-1185">Reference proteome</keyword>
<protein>
    <submittedName>
        <fullName evidence="1">Uncharacterized protein</fullName>
    </submittedName>
</protein>
<reference evidence="2" key="1">
    <citation type="journal article" date="2019" name="Int. J. Syst. Evol. Microbiol.">
        <title>The Global Catalogue of Microorganisms (GCM) 10K type strain sequencing project: providing services to taxonomists for standard genome sequencing and annotation.</title>
        <authorList>
            <consortium name="The Broad Institute Genomics Platform"/>
            <consortium name="The Broad Institute Genome Sequencing Center for Infectious Disease"/>
            <person name="Wu L."/>
            <person name="Ma J."/>
        </authorList>
    </citation>
    <scope>NUCLEOTIDE SEQUENCE [LARGE SCALE GENOMIC DNA]</scope>
    <source>
        <strain evidence="2">CCUG 53903</strain>
    </source>
</reference>
<evidence type="ECO:0000313" key="2">
    <source>
        <dbReference type="Proteomes" id="UP001596058"/>
    </source>
</evidence>
<comment type="caution">
    <text evidence="1">The sequence shown here is derived from an EMBL/GenBank/DDBJ whole genome shotgun (WGS) entry which is preliminary data.</text>
</comment>
<accession>A0ABW1CTN4</accession>
<dbReference type="RefSeq" id="WP_379517834.1">
    <property type="nucleotide sequence ID" value="NZ_JBHSPA010000036.1"/>
</dbReference>
<dbReference type="Proteomes" id="UP001596058">
    <property type="component" value="Unassembled WGS sequence"/>
</dbReference>
<organism evidence="1 2">
    <name type="scientific">Nonomuraea insulae</name>
    <dbReference type="NCBI Taxonomy" id="1616787"/>
    <lineage>
        <taxon>Bacteria</taxon>
        <taxon>Bacillati</taxon>
        <taxon>Actinomycetota</taxon>
        <taxon>Actinomycetes</taxon>
        <taxon>Streptosporangiales</taxon>
        <taxon>Streptosporangiaceae</taxon>
        <taxon>Nonomuraea</taxon>
    </lineage>
</organism>